<comment type="similarity">
    <text evidence="2">Belongs to the binding-protein-dependent transport system permease family.</text>
</comment>
<dbReference type="GO" id="GO:0005886">
    <property type="term" value="C:plasma membrane"/>
    <property type="evidence" value="ECO:0007669"/>
    <property type="project" value="UniProtKB-SubCell"/>
</dbReference>
<name>A0A178I4V9_9HYPH</name>
<dbReference type="InterPro" id="IPR035906">
    <property type="entry name" value="MetI-like_sf"/>
</dbReference>
<keyword evidence="6 8" id="KW-1133">Transmembrane helix</keyword>
<dbReference type="RefSeq" id="WP_067450175.1">
    <property type="nucleotide sequence ID" value="NZ_LVVY01000001.1"/>
</dbReference>
<evidence type="ECO:0000313" key="11">
    <source>
        <dbReference type="Proteomes" id="UP000078389"/>
    </source>
</evidence>
<sequence length="306" mass="34289">MPQLRMTGRGLWITVLIVPPLAFIALFIVYPILSAFAYAFFDWQGLRRLDFVGLENFHTVLFVEPYRSWTLNAFRNNVIVFFALMVLQNGLGFLLAYALWRELPGARFHRIAVFLPVVLSTIIVAYLFKLFYHPLFGVVNITLKSIGLGWLAQPWLGQGGTALWALIVAQAWHMVGFPTLVFLAGMQRIPGEILDAARMETESEWVKITKIVWPLVAPSATIVFTLLFVGAFNWFELPYIMAGLDGSPFGSTDVLGLYFYRTAFGNVSAGQQDFGLGSALAVLIFLFIAAIATVITVRLRAREIQL</sequence>
<feature type="domain" description="ABC transmembrane type-1" evidence="9">
    <location>
        <begin position="74"/>
        <end position="295"/>
    </location>
</feature>
<organism evidence="10 11">
    <name type="scientific">Devosia elaeis</name>
    <dbReference type="NCBI Taxonomy" id="1770058"/>
    <lineage>
        <taxon>Bacteria</taxon>
        <taxon>Pseudomonadati</taxon>
        <taxon>Pseudomonadota</taxon>
        <taxon>Alphaproteobacteria</taxon>
        <taxon>Hyphomicrobiales</taxon>
        <taxon>Devosiaceae</taxon>
        <taxon>Devosia</taxon>
    </lineage>
</organism>
<accession>A0A178I4V9</accession>
<keyword evidence="11" id="KW-1185">Reference proteome</keyword>
<dbReference type="PROSITE" id="PS50928">
    <property type="entry name" value="ABC_TM1"/>
    <property type="match status" value="1"/>
</dbReference>
<proteinExistence type="inferred from homology"/>
<evidence type="ECO:0000256" key="8">
    <source>
        <dbReference type="SAM" id="Phobius"/>
    </source>
</evidence>
<dbReference type="PANTHER" id="PTHR43227">
    <property type="entry name" value="BLL4140 PROTEIN"/>
    <property type="match status" value="1"/>
</dbReference>
<feature type="transmembrane region" description="Helical" evidence="8">
    <location>
        <begin position="162"/>
        <end position="184"/>
    </location>
</feature>
<dbReference type="STRING" id="1770058.A3840_00430"/>
<keyword evidence="4" id="KW-1003">Cell membrane</keyword>
<dbReference type="GO" id="GO:0055085">
    <property type="term" value="P:transmembrane transport"/>
    <property type="evidence" value="ECO:0007669"/>
    <property type="project" value="InterPro"/>
</dbReference>
<dbReference type="Gene3D" id="1.10.3720.10">
    <property type="entry name" value="MetI-like"/>
    <property type="match status" value="1"/>
</dbReference>
<dbReference type="Proteomes" id="UP000078389">
    <property type="component" value="Unassembled WGS sequence"/>
</dbReference>
<feature type="transmembrane region" description="Helical" evidence="8">
    <location>
        <begin position="274"/>
        <end position="297"/>
    </location>
</feature>
<feature type="transmembrane region" description="Helical" evidence="8">
    <location>
        <begin position="211"/>
        <end position="235"/>
    </location>
</feature>
<evidence type="ECO:0000256" key="1">
    <source>
        <dbReference type="ARBA" id="ARBA00004651"/>
    </source>
</evidence>
<protein>
    <submittedName>
        <fullName evidence="10">Sugar ABC transporter permease</fullName>
    </submittedName>
</protein>
<evidence type="ECO:0000256" key="4">
    <source>
        <dbReference type="ARBA" id="ARBA00022475"/>
    </source>
</evidence>
<evidence type="ECO:0000256" key="2">
    <source>
        <dbReference type="ARBA" id="ARBA00009306"/>
    </source>
</evidence>
<keyword evidence="3" id="KW-0813">Transport</keyword>
<dbReference type="OrthoDB" id="9782326at2"/>
<reference evidence="10 11" key="1">
    <citation type="submission" date="2016-03" db="EMBL/GenBank/DDBJ databases">
        <title>Genome sequencing of Devosia sp. S37.</title>
        <authorList>
            <person name="Mohd Nor M."/>
        </authorList>
    </citation>
    <scope>NUCLEOTIDE SEQUENCE [LARGE SCALE GENOMIC DNA]</scope>
    <source>
        <strain evidence="10 11">S37</strain>
    </source>
</reference>
<evidence type="ECO:0000256" key="6">
    <source>
        <dbReference type="ARBA" id="ARBA00022989"/>
    </source>
</evidence>
<evidence type="ECO:0000256" key="3">
    <source>
        <dbReference type="ARBA" id="ARBA00022448"/>
    </source>
</evidence>
<dbReference type="AlphaFoldDB" id="A0A178I4V9"/>
<dbReference type="SUPFAM" id="SSF161098">
    <property type="entry name" value="MetI-like"/>
    <property type="match status" value="1"/>
</dbReference>
<keyword evidence="5 8" id="KW-0812">Transmembrane</keyword>
<dbReference type="InterPro" id="IPR000515">
    <property type="entry name" value="MetI-like"/>
</dbReference>
<evidence type="ECO:0000256" key="5">
    <source>
        <dbReference type="ARBA" id="ARBA00022692"/>
    </source>
</evidence>
<dbReference type="InterPro" id="IPR050809">
    <property type="entry name" value="UgpAE/MalFG_permease"/>
</dbReference>
<dbReference type="PANTHER" id="PTHR43227:SF8">
    <property type="entry name" value="DIACETYLCHITOBIOSE UPTAKE SYSTEM PERMEASE PROTEIN DASB"/>
    <property type="match status" value="1"/>
</dbReference>
<keyword evidence="7 8" id="KW-0472">Membrane</keyword>
<evidence type="ECO:0000259" key="9">
    <source>
        <dbReference type="PROSITE" id="PS50928"/>
    </source>
</evidence>
<gene>
    <name evidence="10" type="ORF">A3840_00430</name>
</gene>
<dbReference type="EMBL" id="LVVY01000001">
    <property type="protein sequence ID" value="OAM84271.1"/>
    <property type="molecule type" value="Genomic_DNA"/>
</dbReference>
<comment type="caution">
    <text evidence="10">The sequence shown here is derived from an EMBL/GenBank/DDBJ whole genome shotgun (WGS) entry which is preliminary data.</text>
</comment>
<comment type="subcellular location">
    <subcellularLocation>
        <location evidence="1">Cell membrane</location>
        <topology evidence="1">Multi-pass membrane protein</topology>
    </subcellularLocation>
</comment>
<evidence type="ECO:0000256" key="7">
    <source>
        <dbReference type="ARBA" id="ARBA00023136"/>
    </source>
</evidence>
<feature type="transmembrane region" description="Helical" evidence="8">
    <location>
        <begin position="12"/>
        <end position="41"/>
    </location>
</feature>
<evidence type="ECO:0000313" key="10">
    <source>
        <dbReference type="EMBL" id="OAM84271.1"/>
    </source>
</evidence>
<feature type="transmembrane region" description="Helical" evidence="8">
    <location>
        <begin position="78"/>
        <end position="100"/>
    </location>
</feature>
<feature type="transmembrane region" description="Helical" evidence="8">
    <location>
        <begin position="112"/>
        <end position="132"/>
    </location>
</feature>
<dbReference type="CDD" id="cd06261">
    <property type="entry name" value="TM_PBP2"/>
    <property type="match status" value="1"/>
</dbReference>